<name>A0AAQ3NP30_VIGMU</name>
<proteinExistence type="predicted"/>
<keyword evidence="2" id="KW-1185">Reference proteome</keyword>
<dbReference type="EMBL" id="CP144696">
    <property type="protein sequence ID" value="WVZ12007.1"/>
    <property type="molecule type" value="Genomic_DNA"/>
</dbReference>
<evidence type="ECO:0000313" key="1">
    <source>
        <dbReference type="EMBL" id="WVZ12007.1"/>
    </source>
</evidence>
<evidence type="ECO:0000313" key="2">
    <source>
        <dbReference type="Proteomes" id="UP001374535"/>
    </source>
</evidence>
<reference evidence="1 2" key="1">
    <citation type="journal article" date="2023" name="Life. Sci Alliance">
        <title>Evolutionary insights into 3D genome organization and epigenetic landscape of Vigna mungo.</title>
        <authorList>
            <person name="Junaid A."/>
            <person name="Singh B."/>
            <person name="Bhatia S."/>
        </authorList>
    </citation>
    <scope>NUCLEOTIDE SEQUENCE [LARGE SCALE GENOMIC DNA]</scope>
    <source>
        <strain evidence="1">Urdbean</strain>
    </source>
</reference>
<accession>A0AAQ3NP30</accession>
<protein>
    <submittedName>
        <fullName evidence="1">Uncharacterized protein</fullName>
    </submittedName>
</protein>
<gene>
    <name evidence="1" type="ORF">V8G54_016537</name>
</gene>
<dbReference type="Proteomes" id="UP001374535">
    <property type="component" value="Chromosome 5"/>
</dbReference>
<dbReference type="AlphaFoldDB" id="A0AAQ3NP30"/>
<organism evidence="1 2">
    <name type="scientific">Vigna mungo</name>
    <name type="common">Black gram</name>
    <name type="synonym">Phaseolus mungo</name>
    <dbReference type="NCBI Taxonomy" id="3915"/>
    <lineage>
        <taxon>Eukaryota</taxon>
        <taxon>Viridiplantae</taxon>
        <taxon>Streptophyta</taxon>
        <taxon>Embryophyta</taxon>
        <taxon>Tracheophyta</taxon>
        <taxon>Spermatophyta</taxon>
        <taxon>Magnoliopsida</taxon>
        <taxon>eudicotyledons</taxon>
        <taxon>Gunneridae</taxon>
        <taxon>Pentapetalae</taxon>
        <taxon>rosids</taxon>
        <taxon>fabids</taxon>
        <taxon>Fabales</taxon>
        <taxon>Fabaceae</taxon>
        <taxon>Papilionoideae</taxon>
        <taxon>50 kb inversion clade</taxon>
        <taxon>NPAAA clade</taxon>
        <taxon>indigoferoid/millettioid clade</taxon>
        <taxon>Phaseoleae</taxon>
        <taxon>Vigna</taxon>
    </lineage>
</organism>
<sequence>MSPKHSRPPTTIDQDSHSMYIQTSIFICIHQILHKLINMFIRASTITNCFPSQLLPFACIPSYLFTSFTLHHNLQTTDKFLLPNNSIIILLGPQSHLPDFIQKFGIRQLISPLWQTQHRNTKAKAFKGGIPATMSHKATSGLVSQQFKLVAPCHNQTLIFY</sequence>